<dbReference type="InterPro" id="IPR011009">
    <property type="entry name" value="Kinase-like_dom_sf"/>
</dbReference>
<dbReference type="EMBL" id="GL732528">
    <property type="protein sequence ID" value="EFX87363.1"/>
    <property type="molecule type" value="Genomic_DNA"/>
</dbReference>
<sequence length="485" mass="53856">MAAAWRIERQYVPSEYSATSSTITGYSKYLCITYLCASSRFTTFPNQLTGASGTFGFKRKSFPVERSIVDAGTTEEDSGIGAAKAKQAVPPSGIESQQVVIDKSTSAAISTGARSRTFNVITSTGAVVVNRRRIGKIADNYQEPIGRGEVFKGTWHGCQAAVKEIRSPWRCSTVVEARSFAKMIKREVEALSAVRYYWTARRESNDADRSPSHRETLHLLHSTQQKPGGSVMVHRDVKSANVLLQRDDEGRVVRAGLANFGLPRFHLYLNGSGLAASSMTAVSSTYRRAGLFACPSRLKVAWNITPIPSNVNLQKEREVCIFFTLEGHGDTITLNLPCGVEGKKAKEISRVIISDTTIATAVHYWSSIDPSLCNQFAIMVNYGVMLLLGRPRVYRCLLDTVAPSYFTKAPEYYTKAPNYCTIKAPEYYTTTYAAAAYYTHAPNYYFVPSYYTEAPVYYTAKAIEYYTQVPKYYTAIYAVPAYTTK</sequence>
<evidence type="ECO:0000313" key="2">
    <source>
        <dbReference type="Proteomes" id="UP000000305"/>
    </source>
</evidence>
<gene>
    <name evidence="1" type="ORF">DAPPUDRAFT_235740</name>
</gene>
<name>E9G0Q0_DAPPU</name>
<dbReference type="InParanoid" id="E9G0Q0"/>
<reference evidence="1 2" key="1">
    <citation type="journal article" date="2011" name="Science">
        <title>The ecoresponsive genome of Daphnia pulex.</title>
        <authorList>
            <person name="Colbourne J.K."/>
            <person name="Pfrender M.E."/>
            <person name="Gilbert D."/>
            <person name="Thomas W.K."/>
            <person name="Tucker A."/>
            <person name="Oakley T.H."/>
            <person name="Tokishita S."/>
            <person name="Aerts A."/>
            <person name="Arnold G.J."/>
            <person name="Basu M.K."/>
            <person name="Bauer D.J."/>
            <person name="Caceres C.E."/>
            <person name="Carmel L."/>
            <person name="Casola C."/>
            <person name="Choi J.H."/>
            <person name="Detter J.C."/>
            <person name="Dong Q."/>
            <person name="Dusheyko S."/>
            <person name="Eads B.D."/>
            <person name="Frohlich T."/>
            <person name="Geiler-Samerotte K.A."/>
            <person name="Gerlach D."/>
            <person name="Hatcher P."/>
            <person name="Jogdeo S."/>
            <person name="Krijgsveld J."/>
            <person name="Kriventseva E.V."/>
            <person name="Kultz D."/>
            <person name="Laforsch C."/>
            <person name="Lindquist E."/>
            <person name="Lopez J."/>
            <person name="Manak J.R."/>
            <person name="Muller J."/>
            <person name="Pangilinan J."/>
            <person name="Patwardhan R.P."/>
            <person name="Pitluck S."/>
            <person name="Pritham E.J."/>
            <person name="Rechtsteiner A."/>
            <person name="Rho M."/>
            <person name="Rogozin I.B."/>
            <person name="Sakarya O."/>
            <person name="Salamov A."/>
            <person name="Schaack S."/>
            <person name="Shapiro H."/>
            <person name="Shiga Y."/>
            <person name="Skalitzky C."/>
            <person name="Smith Z."/>
            <person name="Souvorov A."/>
            <person name="Sung W."/>
            <person name="Tang Z."/>
            <person name="Tsuchiya D."/>
            <person name="Tu H."/>
            <person name="Vos H."/>
            <person name="Wang M."/>
            <person name="Wolf Y.I."/>
            <person name="Yamagata H."/>
            <person name="Yamada T."/>
            <person name="Ye Y."/>
            <person name="Shaw J.R."/>
            <person name="Andrews J."/>
            <person name="Crease T.J."/>
            <person name="Tang H."/>
            <person name="Lucas S.M."/>
            <person name="Robertson H.M."/>
            <person name="Bork P."/>
            <person name="Koonin E.V."/>
            <person name="Zdobnov E.M."/>
            <person name="Grigoriev I.V."/>
            <person name="Lynch M."/>
            <person name="Boore J.L."/>
        </authorList>
    </citation>
    <scope>NUCLEOTIDE SEQUENCE [LARGE SCALE GENOMIC DNA]</scope>
</reference>
<dbReference type="HOGENOM" id="CLU_633495_0_0_1"/>
<keyword evidence="2" id="KW-1185">Reference proteome</keyword>
<dbReference type="OrthoDB" id="10068079at2759"/>
<dbReference type="Gene3D" id="1.10.510.10">
    <property type="entry name" value="Transferase(Phosphotransferase) domain 1"/>
    <property type="match status" value="1"/>
</dbReference>
<dbReference type="SUPFAM" id="SSF56112">
    <property type="entry name" value="Protein kinase-like (PK-like)"/>
    <property type="match status" value="1"/>
</dbReference>
<protein>
    <recommendedName>
        <fullName evidence="3">Protein kinase domain-containing protein</fullName>
    </recommendedName>
</protein>
<accession>E9G0Q0</accession>
<dbReference type="Proteomes" id="UP000000305">
    <property type="component" value="Unassembled WGS sequence"/>
</dbReference>
<evidence type="ECO:0000313" key="1">
    <source>
        <dbReference type="EMBL" id="EFX87363.1"/>
    </source>
</evidence>
<dbReference type="AlphaFoldDB" id="E9G0Q0"/>
<evidence type="ECO:0008006" key="3">
    <source>
        <dbReference type="Google" id="ProtNLM"/>
    </source>
</evidence>
<organism evidence="1 2">
    <name type="scientific">Daphnia pulex</name>
    <name type="common">Water flea</name>
    <dbReference type="NCBI Taxonomy" id="6669"/>
    <lineage>
        <taxon>Eukaryota</taxon>
        <taxon>Metazoa</taxon>
        <taxon>Ecdysozoa</taxon>
        <taxon>Arthropoda</taxon>
        <taxon>Crustacea</taxon>
        <taxon>Branchiopoda</taxon>
        <taxon>Diplostraca</taxon>
        <taxon>Cladocera</taxon>
        <taxon>Anomopoda</taxon>
        <taxon>Daphniidae</taxon>
        <taxon>Daphnia</taxon>
    </lineage>
</organism>
<proteinExistence type="predicted"/>
<dbReference type="KEGG" id="dpx:DAPPUDRAFT_235740"/>